<dbReference type="GO" id="GO:0003677">
    <property type="term" value="F:DNA binding"/>
    <property type="evidence" value="ECO:0007669"/>
    <property type="project" value="UniProtKB-KW"/>
</dbReference>
<accession>A0A820WQ69</accession>
<gene>
    <name evidence="4" type="ORF">HFQ381_LOCUS29119</name>
    <name evidence="3" type="ORF">LUA448_LOCUS32790</name>
</gene>
<dbReference type="SMART" id="SM00530">
    <property type="entry name" value="HTH_XRE"/>
    <property type="match status" value="1"/>
</dbReference>
<evidence type="ECO:0000259" key="2">
    <source>
        <dbReference type="PROSITE" id="PS50943"/>
    </source>
</evidence>
<dbReference type="PANTHER" id="PTHR46558:SF11">
    <property type="entry name" value="HTH-TYPE TRANSCRIPTIONAL REGULATOR XRE"/>
    <property type="match status" value="1"/>
</dbReference>
<evidence type="ECO:0000313" key="4">
    <source>
        <dbReference type="EMBL" id="CAF4520921.1"/>
    </source>
</evidence>
<name>A0A820WQ69_9BILA</name>
<dbReference type="Gene3D" id="1.10.260.40">
    <property type="entry name" value="lambda repressor-like DNA-binding domains"/>
    <property type="match status" value="1"/>
</dbReference>
<dbReference type="Proteomes" id="UP000663833">
    <property type="component" value="Unassembled WGS sequence"/>
</dbReference>
<dbReference type="InterPro" id="IPR010982">
    <property type="entry name" value="Lambda_DNA-bd_dom_sf"/>
</dbReference>
<dbReference type="Pfam" id="PF01381">
    <property type="entry name" value="HTH_3"/>
    <property type="match status" value="1"/>
</dbReference>
<dbReference type="InterPro" id="IPR049639">
    <property type="entry name" value="RstR"/>
</dbReference>
<reference evidence="4" key="1">
    <citation type="submission" date="2021-02" db="EMBL/GenBank/DDBJ databases">
        <authorList>
            <person name="Nowell W R."/>
        </authorList>
    </citation>
    <scope>NUCLEOTIDE SEQUENCE</scope>
</reference>
<comment type="caution">
    <text evidence="4">The sequence shown here is derived from an EMBL/GenBank/DDBJ whole genome shotgun (WGS) entry which is preliminary data.</text>
</comment>
<dbReference type="Proteomes" id="UP000663851">
    <property type="component" value="Unassembled WGS sequence"/>
</dbReference>
<dbReference type="AlphaFoldDB" id="A0A820WQ69"/>
<dbReference type="EMBL" id="CAJNYD010004908">
    <property type="protein sequence ID" value="CAF3647496.1"/>
    <property type="molecule type" value="Genomic_DNA"/>
</dbReference>
<keyword evidence="1" id="KW-0238">DNA-binding</keyword>
<feature type="domain" description="HTH cro/C1-type" evidence="2">
    <location>
        <begin position="7"/>
        <end position="61"/>
    </location>
</feature>
<evidence type="ECO:0000256" key="1">
    <source>
        <dbReference type="ARBA" id="ARBA00023125"/>
    </source>
</evidence>
<dbReference type="PANTHER" id="PTHR46558">
    <property type="entry name" value="TRACRIPTIONAL REGULATORY PROTEIN-RELATED-RELATED"/>
    <property type="match status" value="1"/>
</dbReference>
<dbReference type="SUPFAM" id="SSF47413">
    <property type="entry name" value="lambda repressor-like DNA-binding domains"/>
    <property type="match status" value="1"/>
</dbReference>
<sequence>MEVGEKIKQIRKNKGLQQKVVALEVGLDQSNYNKVENGHREPSLEVLQKLSAVLGVSIDEILSTEDTRNPSSVTVEDKTIAEKIRLMGQLDEEDKNVLYKMLDTMLTKQKFQNFFEQNIKTNN</sequence>
<dbReference type="CDD" id="cd00093">
    <property type="entry name" value="HTH_XRE"/>
    <property type="match status" value="1"/>
</dbReference>
<protein>
    <recommendedName>
        <fullName evidence="2">HTH cro/C1-type domain-containing protein</fullName>
    </recommendedName>
</protein>
<evidence type="ECO:0000313" key="3">
    <source>
        <dbReference type="EMBL" id="CAF3647496.1"/>
    </source>
</evidence>
<dbReference type="PROSITE" id="PS50943">
    <property type="entry name" value="HTH_CROC1"/>
    <property type="match status" value="1"/>
</dbReference>
<proteinExistence type="predicted"/>
<organism evidence="4 5">
    <name type="scientific">Rotaria socialis</name>
    <dbReference type="NCBI Taxonomy" id="392032"/>
    <lineage>
        <taxon>Eukaryota</taxon>
        <taxon>Metazoa</taxon>
        <taxon>Spiralia</taxon>
        <taxon>Gnathifera</taxon>
        <taxon>Rotifera</taxon>
        <taxon>Eurotatoria</taxon>
        <taxon>Bdelloidea</taxon>
        <taxon>Philodinida</taxon>
        <taxon>Philodinidae</taxon>
        <taxon>Rotaria</taxon>
    </lineage>
</organism>
<dbReference type="NCBIfam" id="NF041951">
    <property type="entry name" value="phage_RstR"/>
    <property type="match status" value="1"/>
</dbReference>
<dbReference type="EMBL" id="CAJOBO010004436">
    <property type="protein sequence ID" value="CAF4520921.1"/>
    <property type="molecule type" value="Genomic_DNA"/>
</dbReference>
<evidence type="ECO:0000313" key="5">
    <source>
        <dbReference type="Proteomes" id="UP000663851"/>
    </source>
</evidence>
<dbReference type="InterPro" id="IPR001387">
    <property type="entry name" value="Cro/C1-type_HTH"/>
</dbReference>